<feature type="coiled-coil region" evidence="1">
    <location>
        <begin position="48"/>
        <end position="115"/>
    </location>
</feature>
<dbReference type="GO" id="GO:0005763">
    <property type="term" value="C:mitochondrial small ribosomal subunit"/>
    <property type="evidence" value="ECO:0007669"/>
    <property type="project" value="InterPro"/>
</dbReference>
<comment type="caution">
    <text evidence="2">The sequence shown here is derived from an EMBL/GenBank/DDBJ whole genome shotgun (WGS) entry which is preliminary data.</text>
</comment>
<organism evidence="2 3">
    <name type="scientific">Gonium pectorale</name>
    <name type="common">Green alga</name>
    <dbReference type="NCBI Taxonomy" id="33097"/>
    <lineage>
        <taxon>Eukaryota</taxon>
        <taxon>Viridiplantae</taxon>
        <taxon>Chlorophyta</taxon>
        <taxon>core chlorophytes</taxon>
        <taxon>Chlorophyceae</taxon>
        <taxon>CS clade</taxon>
        <taxon>Chlamydomonadales</taxon>
        <taxon>Volvocaceae</taxon>
        <taxon>Gonium</taxon>
    </lineage>
</organism>
<dbReference type="OrthoDB" id="538197at2759"/>
<reference evidence="3" key="1">
    <citation type="journal article" date="2016" name="Nat. Commun.">
        <title>The Gonium pectorale genome demonstrates co-option of cell cycle regulation during the evolution of multicellularity.</title>
        <authorList>
            <person name="Hanschen E.R."/>
            <person name="Marriage T.N."/>
            <person name="Ferris P.J."/>
            <person name="Hamaji T."/>
            <person name="Toyoda A."/>
            <person name="Fujiyama A."/>
            <person name="Neme R."/>
            <person name="Noguchi H."/>
            <person name="Minakuchi Y."/>
            <person name="Suzuki M."/>
            <person name="Kawai-Toyooka H."/>
            <person name="Smith D.R."/>
            <person name="Sparks H."/>
            <person name="Anderson J."/>
            <person name="Bakaric R."/>
            <person name="Luria V."/>
            <person name="Karger A."/>
            <person name="Kirschner M.W."/>
            <person name="Durand P.M."/>
            <person name="Michod R.E."/>
            <person name="Nozaki H."/>
            <person name="Olson B.J."/>
        </authorList>
    </citation>
    <scope>NUCLEOTIDE SEQUENCE [LARGE SCALE GENOMIC DNA]</scope>
    <source>
        <strain evidence="3">NIES-2863</strain>
    </source>
</reference>
<dbReference type="InterPro" id="IPR026140">
    <property type="entry name" value="Ribosomal_mS26"/>
</dbReference>
<keyword evidence="3" id="KW-1185">Reference proteome</keyword>
<name>A0A150GD58_GONPE</name>
<sequence length="155" mass="18572">MDETRAKRITDHFRYMKERKQYRLALHDLFGKWRGEITAQQAKEADAQKRQRAERDKEHAELMELRREKAAASLQEQIKKAELDQKLAQLQLQRAMRLEAQLKRREKRRADRQQQLLEASRRWIRHDELEAAINRAMDNPEPFGFITSLPVRQGV</sequence>
<dbReference type="Proteomes" id="UP000075714">
    <property type="component" value="Unassembled WGS sequence"/>
</dbReference>
<dbReference type="EMBL" id="LSYV01000034">
    <property type="protein sequence ID" value="KXZ47769.1"/>
    <property type="molecule type" value="Genomic_DNA"/>
</dbReference>
<keyword evidence="1" id="KW-0175">Coiled coil</keyword>
<proteinExistence type="predicted"/>
<accession>A0A150GD58</accession>
<dbReference type="Pfam" id="PF14943">
    <property type="entry name" value="MRP-S26"/>
    <property type="match status" value="1"/>
</dbReference>
<evidence type="ECO:0000256" key="1">
    <source>
        <dbReference type="SAM" id="Coils"/>
    </source>
</evidence>
<dbReference type="AlphaFoldDB" id="A0A150GD58"/>
<evidence type="ECO:0000313" key="3">
    <source>
        <dbReference type="Proteomes" id="UP000075714"/>
    </source>
</evidence>
<evidence type="ECO:0000313" key="2">
    <source>
        <dbReference type="EMBL" id="KXZ47769.1"/>
    </source>
</evidence>
<protein>
    <submittedName>
        <fullName evidence="2">Uncharacterized protein</fullName>
    </submittedName>
</protein>
<gene>
    <name evidence="2" type="ORF">GPECTOR_33g651</name>
</gene>